<dbReference type="AlphaFoldDB" id="A0A7J6MGQ8"/>
<protein>
    <submittedName>
        <fullName evidence="1">Uncharacterized protein</fullName>
    </submittedName>
</protein>
<reference evidence="1 2" key="1">
    <citation type="submission" date="2020-04" db="EMBL/GenBank/DDBJ databases">
        <title>Perkinsus chesapeaki whole genome sequence.</title>
        <authorList>
            <person name="Bogema D.R."/>
        </authorList>
    </citation>
    <scope>NUCLEOTIDE SEQUENCE [LARGE SCALE GENOMIC DNA]</scope>
    <source>
        <strain evidence="1">ATCC PRA-425</strain>
    </source>
</reference>
<name>A0A7J6MGQ8_PERCH</name>
<dbReference type="EMBL" id="JAAPAO010000149">
    <property type="protein sequence ID" value="KAF4670606.1"/>
    <property type="molecule type" value="Genomic_DNA"/>
</dbReference>
<evidence type="ECO:0000313" key="1">
    <source>
        <dbReference type="EMBL" id="KAF4670606.1"/>
    </source>
</evidence>
<comment type="caution">
    <text evidence="1">The sequence shown here is derived from an EMBL/GenBank/DDBJ whole genome shotgun (WGS) entry which is preliminary data.</text>
</comment>
<evidence type="ECO:0000313" key="2">
    <source>
        <dbReference type="Proteomes" id="UP000591131"/>
    </source>
</evidence>
<gene>
    <name evidence="1" type="ORF">FOL47_001929</name>
</gene>
<keyword evidence="2" id="KW-1185">Reference proteome</keyword>
<accession>A0A7J6MGQ8</accession>
<sequence length="610" mass="66666">MLPYGDLVGDSLGTINKHYSTYALLKPDRNRRTVNGLKELMDRGRYRDATGLLTDKLKGTRPEYRAETGDYLQASEDCDRCTAVDDVHLKALFLNAKCFRCMGNLKKTGIMLYQIAQAADGSKGFEAICRDLPGFFTALLLEQSLPEDMELIQAVRSILGAIGRKVACRKAFTAARGLELLITVLEKAALSASSSAPGLVLSCSQLIAVVLSDPPGTHTTARNQGPARLADIVPVLLLKPAEPERAEMVESAMVLLEGICQSEELGGDMRVDEVTLGSVASLLSISRHQERATGLLLKIHSGKVDQHRLALHRAWIPHLSCFLLGGSTEMSRSQRAPRPTQQRARILLSLLPVSRASTTGDIRNTTNWLDELPDTEKALLAHHVNMVLPESYIGDGGGGGYQRALLKLAAEIVYDFTHTSDPVGDARILAKAIPPSVLGPFLLERATGCHTRADLAALLSLRRCLSHGWLQQALVSSEGSNGVSSLLRAAEKNETLRSSLLRTLGFLLLREPSPGWTDEAVDRGQHEEYTKRIQRELNDDFAVVFGQQMVAKLVAAQQRCRHDNIRAGDFQMLIRAHRLTADSLSSAADGVSKEEERFVAARRRSSGSAR</sequence>
<proteinExistence type="predicted"/>
<organism evidence="1 2">
    <name type="scientific">Perkinsus chesapeaki</name>
    <name type="common">Clam parasite</name>
    <name type="synonym">Perkinsus andrewsi</name>
    <dbReference type="NCBI Taxonomy" id="330153"/>
    <lineage>
        <taxon>Eukaryota</taxon>
        <taxon>Sar</taxon>
        <taxon>Alveolata</taxon>
        <taxon>Perkinsozoa</taxon>
        <taxon>Perkinsea</taxon>
        <taxon>Perkinsida</taxon>
        <taxon>Perkinsidae</taxon>
        <taxon>Perkinsus</taxon>
    </lineage>
</organism>
<dbReference type="Proteomes" id="UP000591131">
    <property type="component" value="Unassembled WGS sequence"/>
</dbReference>